<dbReference type="EMBL" id="CAJNJA010026472">
    <property type="protein sequence ID" value="CAE7560395.1"/>
    <property type="molecule type" value="Genomic_DNA"/>
</dbReference>
<dbReference type="OrthoDB" id="448295at2759"/>
<evidence type="ECO:0000313" key="2">
    <source>
        <dbReference type="EMBL" id="CAE7560395.1"/>
    </source>
</evidence>
<keyword evidence="1" id="KW-0472">Membrane</keyword>
<feature type="transmembrane region" description="Helical" evidence="1">
    <location>
        <begin position="690"/>
        <end position="709"/>
    </location>
</feature>
<feature type="non-terminal residue" evidence="2">
    <location>
        <position position="711"/>
    </location>
</feature>
<organism evidence="2 3">
    <name type="scientific">Symbiodinium necroappetens</name>
    <dbReference type="NCBI Taxonomy" id="1628268"/>
    <lineage>
        <taxon>Eukaryota</taxon>
        <taxon>Sar</taxon>
        <taxon>Alveolata</taxon>
        <taxon>Dinophyceae</taxon>
        <taxon>Suessiales</taxon>
        <taxon>Symbiodiniaceae</taxon>
        <taxon>Symbiodinium</taxon>
    </lineage>
</organism>
<keyword evidence="1" id="KW-1133">Transmembrane helix</keyword>
<dbReference type="Proteomes" id="UP000601435">
    <property type="component" value="Unassembled WGS sequence"/>
</dbReference>
<gene>
    <name evidence="2" type="ORF">SNEC2469_LOCUS16182</name>
</gene>
<name>A0A812UBR6_9DINO</name>
<keyword evidence="3" id="KW-1185">Reference proteome</keyword>
<protein>
    <submittedName>
        <fullName evidence="2">Uncharacterized protein</fullName>
    </submittedName>
</protein>
<reference evidence="2" key="1">
    <citation type="submission" date="2021-02" db="EMBL/GenBank/DDBJ databases">
        <authorList>
            <person name="Dougan E. K."/>
            <person name="Rhodes N."/>
            <person name="Thang M."/>
            <person name="Chan C."/>
        </authorList>
    </citation>
    <scope>NUCLEOTIDE SEQUENCE</scope>
</reference>
<dbReference type="AlphaFoldDB" id="A0A812UBR6"/>
<accession>A0A812UBR6</accession>
<evidence type="ECO:0000313" key="3">
    <source>
        <dbReference type="Proteomes" id="UP000601435"/>
    </source>
</evidence>
<keyword evidence="1" id="KW-0812">Transmembrane</keyword>
<evidence type="ECO:0000256" key="1">
    <source>
        <dbReference type="SAM" id="Phobius"/>
    </source>
</evidence>
<proteinExistence type="predicted"/>
<sequence>VSSALQERTQTAPAESPRCSTFGIERDAIGGAMSVKLVSWAEPLKLTPVPVDLVERNAKILKDLYQSARVHLPPQMEWMFLANLIQQYTGPVEEIFDQVTFYESKQQVYWKHHLKKYFTTKPTDPAVHRYTLLFAHGTNSGGAEGIINSRYLAPATLADGPSAVGGQDAQQACMIHAAVHFKRDRKWLLHSDLTTVSSVVIAVRKQFQPRRDKLGRPLFHLGIQSCAHVFELARSVAVRHHVATLGFSFEDSSQVPSQRQSTQEWDTTKLYGLTLPKHVVVSGGVSNWALRQVAHGRTVQWENFRSRQEAIFCGVMTRALRSEQAEQEGSDFVTILNSCQKKFHPESDLHDWNARYNTIKRLADDLVKEFRKKAPVQANQTLLMRLQSLESENARLKGLEDPDGPFDKDSQPLAAEATSIRNVNSWLASTALGKGKNRAIDTAVDEVVAACSKLDDGQKKPVDRIAVDWGLSVGLAAKLSEKCLIRLIAGEVRRIVQFIVTTERVNFPPLHLPSFKMVEVKILPASPLADLNLNDTTFLPEKQWQRTADKGADQQDLSRQVWRDLKTLTGTTFNVLSVQQAIRVMWRSMMNHQATEPVVMIQQALDFTLMLLQDKWGQPWQQQSVQVSLRNKDPHLRVFRGQRRFAARQTKTLHLEDLPSLVAASSNVVTSLFDRYKVQAWVQLLHPFCVLWWLPLQSIFGCIVFVSLCRT</sequence>
<comment type="caution">
    <text evidence="2">The sequence shown here is derived from an EMBL/GenBank/DDBJ whole genome shotgun (WGS) entry which is preliminary data.</text>
</comment>